<comment type="caution">
    <text evidence="2">The sequence shown here is derived from an EMBL/GenBank/DDBJ whole genome shotgun (WGS) entry which is preliminary data.</text>
</comment>
<evidence type="ECO:0000313" key="2">
    <source>
        <dbReference type="EMBL" id="KAG2618445.1"/>
    </source>
</evidence>
<proteinExistence type="predicted"/>
<accession>A0A8T0U9C4</accession>
<gene>
    <name evidence="2" type="ORF">PVAP13_3NG079592</name>
</gene>
<sequence>MEYYPTKEVVVAARHHVGPILTRHLVPTPWGDLLRVSAILVGGYPDGIRFQICKVDPDGCKKVSRKDLVDHALFLGLNHSSCLPIKNFPGPKAQCIYFCAPWVTQTCQWFNRLHCGWGGVRMYDLK</sequence>
<dbReference type="Proteomes" id="UP000823388">
    <property type="component" value="Chromosome 3N"/>
</dbReference>
<dbReference type="AlphaFoldDB" id="A0A8T0U9C4"/>
<dbReference type="PANTHER" id="PTHR44259:SF77">
    <property type="entry name" value="OS04G0563401 PROTEIN"/>
    <property type="match status" value="1"/>
</dbReference>
<reference evidence="2" key="1">
    <citation type="submission" date="2020-05" db="EMBL/GenBank/DDBJ databases">
        <title>WGS assembly of Panicum virgatum.</title>
        <authorList>
            <person name="Lovell J.T."/>
            <person name="Jenkins J."/>
            <person name="Shu S."/>
            <person name="Juenger T.E."/>
            <person name="Schmutz J."/>
        </authorList>
    </citation>
    <scope>NUCLEOTIDE SEQUENCE</scope>
    <source>
        <strain evidence="2">AP13</strain>
    </source>
</reference>
<evidence type="ECO:0000259" key="1">
    <source>
        <dbReference type="Pfam" id="PF03478"/>
    </source>
</evidence>
<keyword evidence="3" id="KW-1185">Reference proteome</keyword>
<dbReference type="PANTHER" id="PTHR44259">
    <property type="entry name" value="OS07G0183000 PROTEIN-RELATED"/>
    <property type="match status" value="1"/>
</dbReference>
<dbReference type="InterPro" id="IPR005174">
    <property type="entry name" value="KIB1-4_b-propeller"/>
</dbReference>
<evidence type="ECO:0000313" key="3">
    <source>
        <dbReference type="Proteomes" id="UP000823388"/>
    </source>
</evidence>
<dbReference type="Pfam" id="PF03478">
    <property type="entry name" value="Beta-prop_KIB1-4"/>
    <property type="match status" value="1"/>
</dbReference>
<feature type="domain" description="KIB1-4 beta-propeller" evidence="1">
    <location>
        <begin position="22"/>
        <end position="100"/>
    </location>
</feature>
<dbReference type="InterPro" id="IPR050942">
    <property type="entry name" value="F-box_BR-signaling"/>
</dbReference>
<protein>
    <recommendedName>
        <fullName evidence="1">KIB1-4 beta-propeller domain-containing protein</fullName>
    </recommendedName>
</protein>
<organism evidence="2 3">
    <name type="scientific">Panicum virgatum</name>
    <name type="common">Blackwell switchgrass</name>
    <dbReference type="NCBI Taxonomy" id="38727"/>
    <lineage>
        <taxon>Eukaryota</taxon>
        <taxon>Viridiplantae</taxon>
        <taxon>Streptophyta</taxon>
        <taxon>Embryophyta</taxon>
        <taxon>Tracheophyta</taxon>
        <taxon>Spermatophyta</taxon>
        <taxon>Magnoliopsida</taxon>
        <taxon>Liliopsida</taxon>
        <taxon>Poales</taxon>
        <taxon>Poaceae</taxon>
        <taxon>PACMAD clade</taxon>
        <taxon>Panicoideae</taxon>
        <taxon>Panicodae</taxon>
        <taxon>Paniceae</taxon>
        <taxon>Panicinae</taxon>
        <taxon>Panicum</taxon>
        <taxon>Panicum sect. Hiantes</taxon>
    </lineage>
</organism>
<name>A0A8T0U9C4_PANVG</name>
<dbReference type="EMBL" id="CM029042">
    <property type="protein sequence ID" value="KAG2618445.1"/>
    <property type="molecule type" value="Genomic_DNA"/>
</dbReference>